<comment type="subcellular location">
    <subcellularLocation>
        <location evidence="1">Cell outer membrane</location>
    </subcellularLocation>
</comment>
<evidence type="ECO:0000256" key="3">
    <source>
        <dbReference type="ARBA" id="ARBA00023237"/>
    </source>
</evidence>
<evidence type="ECO:0000313" key="5">
    <source>
        <dbReference type="EMBL" id="PCH63063.1"/>
    </source>
</evidence>
<dbReference type="Gene3D" id="2.40.170.20">
    <property type="entry name" value="TonB-dependent receptor, beta-barrel domain"/>
    <property type="match status" value="1"/>
</dbReference>
<protein>
    <recommendedName>
        <fullName evidence="4">TonB-dependent receptor-like beta-barrel domain-containing protein</fullName>
    </recommendedName>
</protein>
<sequence>MIGRTRATRGEQNGTCREDNSEWRYISQESERNSFAAAFNHRFNDNVEFYSFFNYADSNTVRADDGYNASRGPTVFLAPPDAYSHDPVYGVAIGETMELGFFAPAIGLTRPTLDDVPNMPLAASNGGPNVAMYQGVRDGIIRTGDDSNNTWTNTVGIQAGFKGEFEVGDRAFNYDVSYSWSGSSLEQTYKTFDRDRAELAANGLGGPNCTPNGVTDFDFAGQPGAYGGAFPQVWDYYNSGLTQTFFPGFVFTTRENISLGLTSNNQGQDGCEFYNPYLSQLTDPNVANSDELMDWMNVTTNVRDKRNKLAVFDAVVSGELFEMKGGTAQFAAGAQYRERVAHSRASLLNLPGLTDRILGYDGNGVPDEFHYVSNNFDCSLCAYNYDHTRTTSAVFAELSLPLWENVETQIALRYEDYGGNIGSEVSPKFAMSWRPIDTLLLRASYSQSFRAPNIAIIEQGLESSGVTFRDPISNQAVRAGLVPPTNENAESESTYTLGGPAPYVGNESADTYNIGFNWTPAGRLDGFSMGADFWRFEVSDRVLPEPPISAVQPEIEAFLIASQDKSNYILNDTIPADSANPYTACDPDAITAQYGIDSPERLNCTVDPRTYVVEGIQRAFGVENASLITLTLGAINAGTIEMDGVDFKMGYRWDNDWGRFSASLDYTHVRKYELIDVPGLELGLLDIGVWDAAGTTGDGNLVRSLPDNKGHMTFNWFRDNQSVTLINRQIGSYRDLSYQTTYEKSNDYVRGLLNTEIASYSTWDLQYSYNYEIPNSDMGNIRFTGGIIDMFDEELSFYEQGSLDYDAGVFDGRGRRFYLRALWQMR</sequence>
<dbReference type="SUPFAM" id="SSF56935">
    <property type="entry name" value="Porins"/>
    <property type="match status" value="1"/>
</dbReference>
<keyword evidence="2" id="KW-0472">Membrane</keyword>
<dbReference type="InterPro" id="IPR000531">
    <property type="entry name" value="Beta-barrel_TonB"/>
</dbReference>
<dbReference type="Proteomes" id="UP000218172">
    <property type="component" value="Unassembled WGS sequence"/>
</dbReference>
<dbReference type="EMBL" id="NVQR01000027">
    <property type="protein sequence ID" value="PCH63063.1"/>
    <property type="molecule type" value="Genomic_DNA"/>
</dbReference>
<dbReference type="Pfam" id="PF00593">
    <property type="entry name" value="TonB_dep_Rec_b-barrel"/>
    <property type="match status" value="1"/>
</dbReference>
<evidence type="ECO:0000259" key="4">
    <source>
        <dbReference type="Pfam" id="PF00593"/>
    </source>
</evidence>
<organism evidence="5 6">
    <name type="scientific">SAR86 cluster bacterium</name>
    <dbReference type="NCBI Taxonomy" id="2030880"/>
    <lineage>
        <taxon>Bacteria</taxon>
        <taxon>Pseudomonadati</taxon>
        <taxon>Pseudomonadota</taxon>
        <taxon>Gammaproteobacteria</taxon>
        <taxon>SAR86 cluster</taxon>
    </lineage>
</organism>
<reference evidence="6" key="1">
    <citation type="submission" date="2017-08" db="EMBL/GenBank/DDBJ databases">
        <title>A dynamic microbial community with high functional redundancy inhabits the cold, oxic subseafloor aquifer.</title>
        <authorList>
            <person name="Tully B.J."/>
            <person name="Wheat C.G."/>
            <person name="Glazer B.T."/>
            <person name="Huber J.A."/>
        </authorList>
    </citation>
    <scope>NUCLEOTIDE SEQUENCE [LARGE SCALE GENOMIC DNA]</scope>
</reference>
<dbReference type="PANTHER" id="PTHR47234:SF2">
    <property type="entry name" value="TONB-DEPENDENT RECEPTOR"/>
    <property type="match status" value="1"/>
</dbReference>
<dbReference type="AlphaFoldDB" id="A0A2A4MT12"/>
<accession>A0A2A4MT12</accession>
<evidence type="ECO:0000256" key="2">
    <source>
        <dbReference type="ARBA" id="ARBA00023136"/>
    </source>
</evidence>
<gene>
    <name evidence="5" type="ORF">COC19_01750</name>
</gene>
<evidence type="ECO:0000256" key="1">
    <source>
        <dbReference type="ARBA" id="ARBA00004442"/>
    </source>
</evidence>
<evidence type="ECO:0000313" key="6">
    <source>
        <dbReference type="Proteomes" id="UP000218172"/>
    </source>
</evidence>
<comment type="caution">
    <text evidence="5">The sequence shown here is derived from an EMBL/GenBank/DDBJ whole genome shotgun (WGS) entry which is preliminary data.</text>
</comment>
<keyword evidence="3" id="KW-0998">Cell outer membrane</keyword>
<dbReference type="InterPro" id="IPR036942">
    <property type="entry name" value="Beta-barrel_TonB_sf"/>
</dbReference>
<dbReference type="GO" id="GO:0009279">
    <property type="term" value="C:cell outer membrane"/>
    <property type="evidence" value="ECO:0007669"/>
    <property type="project" value="UniProtKB-SubCell"/>
</dbReference>
<feature type="domain" description="TonB-dependent receptor-like beta-barrel" evidence="4">
    <location>
        <begin position="213"/>
        <end position="779"/>
    </location>
</feature>
<proteinExistence type="predicted"/>
<dbReference type="PANTHER" id="PTHR47234">
    <property type="match status" value="1"/>
</dbReference>
<name>A0A2A4MT12_9GAMM</name>